<reference evidence="2 3" key="1">
    <citation type="submission" date="2018-04" db="EMBL/GenBank/DDBJ databases">
        <title>The genome of golden apple snail Pomacea canaliculata provides insight into stress tolerance and invasive adaptation.</title>
        <authorList>
            <person name="Liu C."/>
            <person name="Liu B."/>
            <person name="Ren Y."/>
            <person name="Zhang Y."/>
            <person name="Wang H."/>
            <person name="Li S."/>
            <person name="Jiang F."/>
            <person name="Yin L."/>
            <person name="Zhang G."/>
            <person name="Qian W."/>
            <person name="Fan W."/>
        </authorList>
    </citation>
    <scope>NUCLEOTIDE SEQUENCE [LARGE SCALE GENOMIC DNA]</scope>
    <source>
        <strain evidence="2">SZHN2017</strain>
        <tissue evidence="2">Muscle</tissue>
    </source>
</reference>
<comment type="caution">
    <text evidence="2">The sequence shown here is derived from an EMBL/GenBank/DDBJ whole genome shotgun (WGS) entry which is preliminary data.</text>
</comment>
<keyword evidence="3" id="KW-1185">Reference proteome</keyword>
<feature type="region of interest" description="Disordered" evidence="1">
    <location>
        <begin position="534"/>
        <end position="569"/>
    </location>
</feature>
<dbReference type="AlphaFoldDB" id="A0A2T7NW85"/>
<feature type="region of interest" description="Disordered" evidence="1">
    <location>
        <begin position="176"/>
        <end position="197"/>
    </location>
</feature>
<accession>A0A2T7NW85</accession>
<dbReference type="Proteomes" id="UP000245119">
    <property type="component" value="Linkage Group LG8"/>
</dbReference>
<feature type="compositionally biased region" description="Basic and acidic residues" evidence="1">
    <location>
        <begin position="176"/>
        <end position="191"/>
    </location>
</feature>
<dbReference type="OrthoDB" id="410651at2759"/>
<evidence type="ECO:0000256" key="1">
    <source>
        <dbReference type="SAM" id="MobiDB-lite"/>
    </source>
</evidence>
<dbReference type="EMBL" id="PZQS01000008">
    <property type="protein sequence ID" value="PVD25414.1"/>
    <property type="molecule type" value="Genomic_DNA"/>
</dbReference>
<proteinExistence type="predicted"/>
<dbReference type="STRING" id="400727.A0A2T7NW85"/>
<gene>
    <name evidence="2" type="ORF">C0Q70_13070</name>
</gene>
<name>A0A2T7NW85_POMCA</name>
<protein>
    <submittedName>
        <fullName evidence="2">Uncharacterized protein</fullName>
    </submittedName>
</protein>
<sequence>MIAEDCFDCDDCIASQNLLTAADDSSDSDTESEAGFSTISGGTVIHNPKGLALSCTNLQSDDEASVLSLGYCGSSVSVNAPPLLQPSTSVDYLISSASETSVSSHVRVMERTISSDSGKGSMLESATAFPDDQFSLQENLSKVDSKEEISKSKMLKDKEISKSADNNILRKATKCASDDKLHTKSREDCPPKRSHSLHTVGSERHFNFIPNLQISAETHRLLTRAGFLQDAEVPHHVKDVSVPLRSPQKSGGIAFHKDIYRASCRSMDIVAVNRNNHSCRRQTCEKKTEKSQADLVTLKISKIESLDKNHCKEGQELVLGQGFSQSEHNGRPKTSILKHAEFHLQKHDSIAHIKETKAGHVAANIQVINSIDYPSLDKPVRSQHFFTSFTRRRRMSPVRIPTIFAKDNEKEIHYRELARKVSKRSQGEETLMTKVVPSNDKNPSKKLVLHQGIGVDDVQSPETCSEELQQASFTADCAANFKSSNNENCTSADVTKVIKKSELIFSPLGNPNTDLSASLMESIEEVITPCRHRRRSHNLGDRRPLNEKTNQAAPYGMPETKWSPEKEARKLQPSFSSLDKLFMERDSCVTESIHTDPLQLT</sequence>
<evidence type="ECO:0000313" key="3">
    <source>
        <dbReference type="Proteomes" id="UP000245119"/>
    </source>
</evidence>
<organism evidence="2 3">
    <name type="scientific">Pomacea canaliculata</name>
    <name type="common">Golden apple snail</name>
    <dbReference type="NCBI Taxonomy" id="400727"/>
    <lineage>
        <taxon>Eukaryota</taxon>
        <taxon>Metazoa</taxon>
        <taxon>Spiralia</taxon>
        <taxon>Lophotrochozoa</taxon>
        <taxon>Mollusca</taxon>
        <taxon>Gastropoda</taxon>
        <taxon>Caenogastropoda</taxon>
        <taxon>Architaenioglossa</taxon>
        <taxon>Ampullarioidea</taxon>
        <taxon>Ampullariidae</taxon>
        <taxon>Pomacea</taxon>
    </lineage>
</organism>
<evidence type="ECO:0000313" key="2">
    <source>
        <dbReference type="EMBL" id="PVD25414.1"/>
    </source>
</evidence>